<reference evidence="4" key="1">
    <citation type="submission" date="2022-11" db="EMBL/GenBank/DDBJ databases">
        <title>Chromosomal genome sequence assembly and mating type (MAT) locus characterization of the leprose asexual lichenized fungus Lepraria neglecta (Nyl.) Erichsen.</title>
        <authorList>
            <person name="Allen J.L."/>
            <person name="Pfeffer B."/>
        </authorList>
    </citation>
    <scope>NUCLEOTIDE SEQUENCE</scope>
    <source>
        <strain evidence="4">Allen 5258</strain>
    </source>
</reference>
<dbReference type="InterPro" id="IPR013149">
    <property type="entry name" value="ADH-like_C"/>
</dbReference>
<dbReference type="GO" id="GO:0016651">
    <property type="term" value="F:oxidoreductase activity, acting on NAD(P)H"/>
    <property type="evidence" value="ECO:0007669"/>
    <property type="project" value="InterPro"/>
</dbReference>
<dbReference type="PANTHER" id="PTHR45348:SF2">
    <property type="entry name" value="ZINC-TYPE ALCOHOL DEHYDROGENASE-LIKE PROTEIN C2E1P3.01"/>
    <property type="match status" value="1"/>
</dbReference>
<organism evidence="4 5">
    <name type="scientific">Lepraria neglecta</name>
    <dbReference type="NCBI Taxonomy" id="209136"/>
    <lineage>
        <taxon>Eukaryota</taxon>
        <taxon>Fungi</taxon>
        <taxon>Dikarya</taxon>
        <taxon>Ascomycota</taxon>
        <taxon>Pezizomycotina</taxon>
        <taxon>Lecanoromycetes</taxon>
        <taxon>OSLEUM clade</taxon>
        <taxon>Lecanoromycetidae</taxon>
        <taxon>Lecanorales</taxon>
        <taxon>Lecanorineae</taxon>
        <taxon>Stereocaulaceae</taxon>
        <taxon>Lepraria</taxon>
    </lineage>
</organism>
<dbReference type="Proteomes" id="UP001276659">
    <property type="component" value="Unassembled WGS sequence"/>
</dbReference>
<dbReference type="Gene3D" id="3.90.180.10">
    <property type="entry name" value="Medium-chain alcohol dehydrogenases, catalytic domain"/>
    <property type="match status" value="1"/>
</dbReference>
<dbReference type="SUPFAM" id="SSF50129">
    <property type="entry name" value="GroES-like"/>
    <property type="match status" value="1"/>
</dbReference>
<proteinExistence type="inferred from homology"/>
<dbReference type="CDD" id="cd08249">
    <property type="entry name" value="enoyl_reductase_like"/>
    <property type="match status" value="1"/>
</dbReference>
<dbReference type="AlphaFoldDB" id="A0AAD9Z4P8"/>
<dbReference type="Pfam" id="PF00107">
    <property type="entry name" value="ADH_zinc_N"/>
    <property type="match status" value="1"/>
</dbReference>
<name>A0AAD9Z4P8_9LECA</name>
<dbReference type="EMBL" id="JASNWA010000008">
    <property type="protein sequence ID" value="KAK3171584.1"/>
    <property type="molecule type" value="Genomic_DNA"/>
</dbReference>
<dbReference type="InterPro" id="IPR011032">
    <property type="entry name" value="GroES-like_sf"/>
</dbReference>
<protein>
    <submittedName>
        <fullName evidence="4">Secondary metabolism biosynthetic enzyme</fullName>
    </submittedName>
</protein>
<dbReference type="PANTHER" id="PTHR45348">
    <property type="entry name" value="HYPOTHETICAL OXIDOREDUCTASE (EUROFUNG)"/>
    <property type="match status" value="1"/>
</dbReference>
<keyword evidence="2" id="KW-0560">Oxidoreductase</keyword>
<dbReference type="InterPro" id="IPR013154">
    <property type="entry name" value="ADH-like_N"/>
</dbReference>
<comment type="caution">
    <text evidence="4">The sequence shown here is derived from an EMBL/GenBank/DDBJ whole genome shotgun (WGS) entry which is preliminary data.</text>
</comment>
<dbReference type="SMART" id="SM00829">
    <property type="entry name" value="PKS_ER"/>
    <property type="match status" value="1"/>
</dbReference>
<dbReference type="Gene3D" id="3.40.50.720">
    <property type="entry name" value="NAD(P)-binding Rossmann-like Domain"/>
    <property type="match status" value="1"/>
</dbReference>
<evidence type="ECO:0000313" key="4">
    <source>
        <dbReference type="EMBL" id="KAK3171584.1"/>
    </source>
</evidence>
<evidence type="ECO:0000313" key="5">
    <source>
        <dbReference type="Proteomes" id="UP001276659"/>
    </source>
</evidence>
<keyword evidence="5" id="KW-1185">Reference proteome</keyword>
<sequence>MATATATQYQAVQKGGPFTVASIPKPSPGPNEVSIRLKAIALNPLDWKKLYFGFMIESWPAVLGIDGAGVVEAVGQDVNNFKAGDEVFSLFGHDSRASSFQEISVVPEMFVAKKPRNLTFEEAASLPICYCTAGAAIYSALKIPLPFLPDGATTGPQPKSVLVLGGSSGVGAAAIQILRLALPTAAILTTSSPHHHAHLTSLGATRGFDQKSPSLVADIKSATPDAKGVDMIVDAVASGASQTNIYDTLSVDGPKEVGEVFTGSQIQVPEGVKRTVAFGRQVFEPPGGKNAMTALAGLLSEGRYKLPNRVQNVGSRFEAIAEGLEVLKGGVSGTKLVVTV</sequence>
<comment type="similarity">
    <text evidence="1">Belongs to the zinc-containing alcohol dehydrogenase family.</text>
</comment>
<accession>A0AAD9Z4P8</accession>
<evidence type="ECO:0000259" key="3">
    <source>
        <dbReference type="SMART" id="SM00829"/>
    </source>
</evidence>
<evidence type="ECO:0000256" key="1">
    <source>
        <dbReference type="ARBA" id="ARBA00008072"/>
    </source>
</evidence>
<dbReference type="InterPro" id="IPR020843">
    <property type="entry name" value="ER"/>
</dbReference>
<dbReference type="Pfam" id="PF08240">
    <property type="entry name" value="ADH_N"/>
    <property type="match status" value="1"/>
</dbReference>
<evidence type="ECO:0000256" key="2">
    <source>
        <dbReference type="ARBA" id="ARBA00023002"/>
    </source>
</evidence>
<dbReference type="InterPro" id="IPR047122">
    <property type="entry name" value="Trans-enoyl_RdTase-like"/>
</dbReference>
<dbReference type="InterPro" id="IPR036291">
    <property type="entry name" value="NAD(P)-bd_dom_sf"/>
</dbReference>
<dbReference type="SUPFAM" id="SSF51735">
    <property type="entry name" value="NAD(P)-binding Rossmann-fold domains"/>
    <property type="match status" value="1"/>
</dbReference>
<gene>
    <name evidence="4" type="ORF">OEA41_003668</name>
</gene>
<feature type="domain" description="Enoyl reductase (ER)" evidence="3">
    <location>
        <begin position="15"/>
        <end position="338"/>
    </location>
</feature>